<organism evidence="2 3">
    <name type="scientific">Candidatus Kaiserbacteria bacterium RIFCSPLOWO2_01_FULL_54_13</name>
    <dbReference type="NCBI Taxonomy" id="1798512"/>
    <lineage>
        <taxon>Bacteria</taxon>
        <taxon>Candidatus Kaiseribacteriota</taxon>
    </lineage>
</organism>
<proteinExistence type="predicted"/>
<sequence length="210" mass="22918">MFADRKAAGKKLAEKLESYRGKHAIVLALPRGGVVLGYEVAKALSLPLDIVAVRKIGHPSSPEYAIGVVDESGKTILNEVETAAVDKRWLAEETKRERAEAKRRSSVYRAGRKPIDIRETTAIIVDDGIATGLTMQLAVRSAKAQGAKKIIVAVPVAPPESVRELREEGADEVVVLEAPEEFLGAVGAHYLRFYQVEDDEVIRLLKSAHE</sequence>
<evidence type="ECO:0000259" key="1">
    <source>
        <dbReference type="Pfam" id="PF00156"/>
    </source>
</evidence>
<feature type="domain" description="Phosphoribosyltransferase" evidence="1">
    <location>
        <begin position="7"/>
        <end position="166"/>
    </location>
</feature>
<gene>
    <name evidence="2" type="ORF">A3A39_03945</name>
</gene>
<dbReference type="Gene3D" id="3.40.50.2020">
    <property type="match status" value="1"/>
</dbReference>
<dbReference type="EMBL" id="MFLZ01000003">
    <property type="protein sequence ID" value="OGG80615.1"/>
    <property type="molecule type" value="Genomic_DNA"/>
</dbReference>
<dbReference type="InterPro" id="IPR029057">
    <property type="entry name" value="PRTase-like"/>
</dbReference>
<dbReference type="InterPro" id="IPR000836">
    <property type="entry name" value="PRTase_dom"/>
</dbReference>
<dbReference type="CDD" id="cd06223">
    <property type="entry name" value="PRTases_typeI"/>
    <property type="match status" value="1"/>
</dbReference>
<dbReference type="Proteomes" id="UP000177372">
    <property type="component" value="Unassembled WGS sequence"/>
</dbReference>
<name>A0A1F6F424_9BACT</name>
<accession>A0A1F6F424</accession>
<dbReference type="SUPFAM" id="SSF53271">
    <property type="entry name" value="PRTase-like"/>
    <property type="match status" value="1"/>
</dbReference>
<dbReference type="Gene3D" id="3.30.1310.20">
    <property type="entry name" value="PRTase-like"/>
    <property type="match status" value="1"/>
</dbReference>
<comment type="caution">
    <text evidence="2">The sequence shown here is derived from an EMBL/GenBank/DDBJ whole genome shotgun (WGS) entry which is preliminary data.</text>
</comment>
<dbReference type="AlphaFoldDB" id="A0A1F6F424"/>
<evidence type="ECO:0000313" key="3">
    <source>
        <dbReference type="Proteomes" id="UP000177372"/>
    </source>
</evidence>
<protein>
    <recommendedName>
        <fullName evidence="1">Phosphoribosyltransferase domain-containing protein</fullName>
    </recommendedName>
</protein>
<reference evidence="2 3" key="1">
    <citation type="journal article" date="2016" name="Nat. Commun.">
        <title>Thousands of microbial genomes shed light on interconnected biogeochemical processes in an aquifer system.</title>
        <authorList>
            <person name="Anantharaman K."/>
            <person name="Brown C.T."/>
            <person name="Hug L.A."/>
            <person name="Sharon I."/>
            <person name="Castelle C.J."/>
            <person name="Probst A.J."/>
            <person name="Thomas B.C."/>
            <person name="Singh A."/>
            <person name="Wilkins M.J."/>
            <person name="Karaoz U."/>
            <person name="Brodie E.L."/>
            <person name="Williams K.H."/>
            <person name="Hubbard S.S."/>
            <person name="Banfield J.F."/>
        </authorList>
    </citation>
    <scope>NUCLEOTIDE SEQUENCE [LARGE SCALE GENOMIC DNA]</scope>
</reference>
<evidence type="ECO:0000313" key="2">
    <source>
        <dbReference type="EMBL" id="OGG80615.1"/>
    </source>
</evidence>
<dbReference type="Pfam" id="PF00156">
    <property type="entry name" value="Pribosyltran"/>
    <property type="match status" value="1"/>
</dbReference>